<dbReference type="InterPro" id="IPR018759">
    <property type="entry name" value="BBP2_2"/>
</dbReference>
<proteinExistence type="predicted"/>
<evidence type="ECO:0000313" key="2">
    <source>
        <dbReference type="Proteomes" id="UP001060895"/>
    </source>
</evidence>
<dbReference type="Pfam" id="PF10082">
    <property type="entry name" value="BBP2_2"/>
    <property type="match status" value="1"/>
</dbReference>
<evidence type="ECO:0008006" key="3">
    <source>
        <dbReference type="Google" id="ProtNLM"/>
    </source>
</evidence>
<evidence type="ECO:0000313" key="1">
    <source>
        <dbReference type="EMBL" id="GBQ33055.1"/>
    </source>
</evidence>
<organism evidence="1 2">
    <name type="scientific">Gluconacetobacter sacchari DSM 12717</name>
    <dbReference type="NCBI Taxonomy" id="1307940"/>
    <lineage>
        <taxon>Bacteria</taxon>
        <taxon>Pseudomonadati</taxon>
        <taxon>Pseudomonadota</taxon>
        <taxon>Alphaproteobacteria</taxon>
        <taxon>Acetobacterales</taxon>
        <taxon>Acetobacteraceae</taxon>
        <taxon>Gluconacetobacter</taxon>
    </lineage>
</organism>
<dbReference type="EMBL" id="BAQP01000525">
    <property type="protein sequence ID" value="GBQ33055.1"/>
    <property type="molecule type" value="Genomic_DNA"/>
</dbReference>
<comment type="caution">
    <text evidence="1">The sequence shown here is derived from an EMBL/GenBank/DDBJ whole genome shotgun (WGS) entry which is preliminary data.</text>
</comment>
<protein>
    <recommendedName>
        <fullName evidence="3">Outer membrane protein transport protein (OMPP1/FadL/TodX)</fullName>
    </recommendedName>
</protein>
<accession>A0ABQ0PE68</accession>
<sequence>MGHHIVTVRSPVANGPGKPARGLGGLYRLLGVVACAAPFLPATASAQVLSQYFPELGRGVGETWVDTEQIRISKEYQAQGLHLGGFKLNGAINEGAGYIDNANHLPGGMPSAVISTAAQLGLASDWSTDSLYANASVSDMRYPSQPTQNQTTWTATIGGYHDIANDRLGFDYSHLNLVQTPNVLGSFATIQPIKYQVDRAALSYTLARDGRFSLMPEANITNFSFDQGALLPEANGIAVPQTYRDRAVIVENLTARYRWTRATSALVMLRGTEIRYTHGLAGYPGRDSNGLAVLAGIDYSAVHLIDLRVMAGYQRRFYRNATYPDYATPIIEAQASWAPTRLTRLELNVQHGIEDSAFENVAGFSYTTLQLGVTHQYQRDIILSGHFTFQKGDYQNTPTHLVGSILTQAGGSQTIIGGGLSAQWLINRHFSLNLNYDISNQNVVGTVGKFTVNTVMVRVNMNL</sequence>
<keyword evidence="2" id="KW-1185">Reference proteome</keyword>
<dbReference type="Proteomes" id="UP001060895">
    <property type="component" value="Unassembled WGS sequence"/>
</dbReference>
<name>A0ABQ0PE68_9PROT</name>
<gene>
    <name evidence="1" type="ORF">AA12717_4105</name>
</gene>
<dbReference type="SUPFAM" id="SSF56935">
    <property type="entry name" value="Porins"/>
    <property type="match status" value="1"/>
</dbReference>
<reference evidence="1" key="1">
    <citation type="submission" date="2013-04" db="EMBL/GenBank/DDBJ databases">
        <title>The genome sequencing project of 58 acetic acid bacteria.</title>
        <authorList>
            <person name="Okamoto-Kainuma A."/>
            <person name="Ishikawa M."/>
            <person name="Umino S."/>
            <person name="Koizumi Y."/>
            <person name="Shiwa Y."/>
            <person name="Yoshikawa H."/>
            <person name="Matsutani M."/>
            <person name="Matsushita K."/>
        </authorList>
    </citation>
    <scope>NUCLEOTIDE SEQUENCE</scope>
    <source>
        <strain evidence="1">DSM 12717</strain>
    </source>
</reference>